<dbReference type="EMBL" id="CAVMJV010000021">
    <property type="protein sequence ID" value="CAK5070576.1"/>
    <property type="molecule type" value="Genomic_DNA"/>
</dbReference>
<keyword evidence="2" id="KW-1185">Reference proteome</keyword>
<sequence length="68" mass="8043">MMVKALTTARRINKYKEMVENVEEKMLKIKEEKGRVMMEMNKNGHEEGTIVEEGERVEEEEEEEKVGK</sequence>
<gene>
    <name evidence="1" type="ORF">MENTE1834_LOCUS18680</name>
</gene>
<evidence type="ECO:0000313" key="2">
    <source>
        <dbReference type="Proteomes" id="UP001497535"/>
    </source>
</evidence>
<dbReference type="Proteomes" id="UP001497535">
    <property type="component" value="Unassembled WGS sequence"/>
</dbReference>
<accession>A0ACB0YZF5</accession>
<reference evidence="1" key="1">
    <citation type="submission" date="2023-11" db="EMBL/GenBank/DDBJ databases">
        <authorList>
            <person name="Poullet M."/>
        </authorList>
    </citation>
    <scope>NUCLEOTIDE SEQUENCE</scope>
    <source>
        <strain evidence="1">E1834</strain>
    </source>
</reference>
<comment type="caution">
    <text evidence="1">The sequence shown here is derived from an EMBL/GenBank/DDBJ whole genome shotgun (WGS) entry which is preliminary data.</text>
</comment>
<proteinExistence type="predicted"/>
<name>A0ACB0YZF5_MELEN</name>
<evidence type="ECO:0000313" key="1">
    <source>
        <dbReference type="EMBL" id="CAK5070576.1"/>
    </source>
</evidence>
<protein>
    <submittedName>
        <fullName evidence="1">Uncharacterized protein</fullName>
    </submittedName>
</protein>
<organism evidence="1 2">
    <name type="scientific">Meloidogyne enterolobii</name>
    <name type="common">Root-knot nematode worm</name>
    <name type="synonym">Meloidogyne mayaguensis</name>
    <dbReference type="NCBI Taxonomy" id="390850"/>
    <lineage>
        <taxon>Eukaryota</taxon>
        <taxon>Metazoa</taxon>
        <taxon>Ecdysozoa</taxon>
        <taxon>Nematoda</taxon>
        <taxon>Chromadorea</taxon>
        <taxon>Rhabditida</taxon>
        <taxon>Tylenchina</taxon>
        <taxon>Tylenchomorpha</taxon>
        <taxon>Tylenchoidea</taxon>
        <taxon>Meloidogynidae</taxon>
        <taxon>Meloidogyninae</taxon>
        <taxon>Meloidogyne</taxon>
    </lineage>
</organism>